<evidence type="ECO:0000256" key="1">
    <source>
        <dbReference type="SAM" id="MobiDB-lite"/>
    </source>
</evidence>
<feature type="region of interest" description="Disordered" evidence="1">
    <location>
        <begin position="767"/>
        <end position="805"/>
    </location>
</feature>
<dbReference type="WBParaSite" id="TREG1_51190.1">
    <property type="protein sequence ID" value="TREG1_51190.1"/>
    <property type="gene ID" value="TREG1_51190"/>
</dbReference>
<organism evidence="2 3">
    <name type="scientific">Trichobilharzia regenti</name>
    <name type="common">Nasal bird schistosome</name>
    <dbReference type="NCBI Taxonomy" id="157069"/>
    <lineage>
        <taxon>Eukaryota</taxon>
        <taxon>Metazoa</taxon>
        <taxon>Spiralia</taxon>
        <taxon>Lophotrochozoa</taxon>
        <taxon>Platyhelminthes</taxon>
        <taxon>Trematoda</taxon>
        <taxon>Digenea</taxon>
        <taxon>Strigeidida</taxon>
        <taxon>Schistosomatoidea</taxon>
        <taxon>Schistosomatidae</taxon>
        <taxon>Trichobilharzia</taxon>
    </lineage>
</organism>
<keyword evidence="2" id="KW-1185">Reference proteome</keyword>
<proteinExistence type="predicted"/>
<dbReference type="AlphaFoldDB" id="A0AA85JT73"/>
<name>A0AA85JT73_TRIRE</name>
<evidence type="ECO:0000313" key="2">
    <source>
        <dbReference type="Proteomes" id="UP000050795"/>
    </source>
</evidence>
<dbReference type="Proteomes" id="UP000050795">
    <property type="component" value="Unassembled WGS sequence"/>
</dbReference>
<reference evidence="2" key="1">
    <citation type="submission" date="2022-06" db="EMBL/GenBank/DDBJ databases">
        <authorList>
            <person name="Berger JAMES D."/>
            <person name="Berger JAMES D."/>
        </authorList>
    </citation>
    <scope>NUCLEOTIDE SEQUENCE [LARGE SCALE GENOMIC DNA]</scope>
</reference>
<evidence type="ECO:0000313" key="3">
    <source>
        <dbReference type="WBParaSite" id="TREG1_51190.1"/>
    </source>
</evidence>
<sequence length="1228" mass="140650">MEMDFLSPISQDGGQNSDGLDRFNSLRQFGLTKACIEQIIGYAEKLFGKCYQIVKESRNAKPKDRENAFVYALSALTILHNFGTVVNDHLELLEEELVEKKHKPGKKQKKVLDSSATDETTDSQLELEDLLETEADGMTSELKRRVKRAHKEKPSGTPKTKKVKRRKSPTELSQSESTSSLKRQAIEPYKRIRKAEEIEEGIESESLEKDIVSKEPKLKSLKAAVRKHVVRDDVKRAKVERDPVTGQLKVPTILRKLSPTQEREKITSKLKQFLIQQTDELHATPAPSLSLKNLLLALEDSSKSVMAEEILLLLAKEFNIDANNPDELVNRIKEQMDSGKQTDKVTPINKLFNLLSVLGGIDHLDDDKSTEIDNFSQMNTFEKAEFLRQKKKMIKGLCNDIEAQLRYNRTKINEMSASSRAIWFTLDSQAKSNRELCEKIVFLYQQNAISSQLASVIVENFILDILDGIALLENEELLLDGEDKKLYEEINDKLDILSLFGLKSDDLRKRFEPTLLSDVQIDERRYDLNVKLPSSYADLIERIFLANFVTSEFFEDIPRQPLEKMYSGLFAGLHEEITLEEKISRKSQMEEEAKKSVMTQDISLIKKTFKEPWKYLDLNSPLIQISKQLSRGIRQAADRLDDKSSLGAWERDIMAYETTKIQISGKQTTPEGIQKKEIGIIKMPLFSLGEEIEDDSRIRMKGKQYISESATENIFDDTTIFPVRSHLGAMMVTGSHLPFIIARAPTQSVPIQPTSFAVRFAQKPPKRRMLGKRAKVTQSLSPIESSKHSPHVKFTQDTTHKPVGLMGLEPKSMSESTPTQEVEEHTYAGLKKGGWHKMEFIPHSGINLEESESKMETPSTISNIQIRTPTPRFQQVPQIVSPESYRVAQHKIHGMYKTLSDDEAKHTLWPDIQTLKFTYQKDSEKKTIGVWTWFDRILASKPVPLSSTEGMIKTQTRKNRKALLSSSKTPYKVDEQSEQTTSEIEKLDSESIESYEKIFQYRYTGATFDFKGKFRIPKWLEQRLYEDLGNSLSTGIKIQEKDTSSLPPMIPTRSHGSMIKMKKLKEPSPNKMKQFRNDLQIAVSHLKYILHPQQLTRLLIEIKSEIPTLETIKLFEKLLLQAAQKARDAKHMEEATTHELPRLSQINLEQQRKTFQPSSLTDIGQEIRKRLHCRYETLARKGYQNLGLSISAHIARMELVAYMQKSIQQRACQRIKNSMRQCVSKIIQ</sequence>
<feature type="compositionally biased region" description="Acidic residues" evidence="1">
    <location>
        <begin position="119"/>
        <end position="135"/>
    </location>
</feature>
<protein>
    <submittedName>
        <fullName evidence="3">Uncharacterized protein</fullName>
    </submittedName>
</protein>
<feature type="region of interest" description="Disordered" evidence="1">
    <location>
        <begin position="103"/>
        <end position="184"/>
    </location>
</feature>
<feature type="compositionally biased region" description="Low complexity" evidence="1">
    <location>
        <begin position="170"/>
        <end position="181"/>
    </location>
</feature>
<reference evidence="3" key="2">
    <citation type="submission" date="2023-11" db="UniProtKB">
        <authorList>
            <consortium name="WormBaseParasite"/>
        </authorList>
    </citation>
    <scope>IDENTIFICATION</scope>
</reference>
<accession>A0AA85JT73</accession>